<evidence type="ECO:0000313" key="1">
    <source>
        <dbReference type="EMBL" id="CAB4839146.1"/>
    </source>
</evidence>
<gene>
    <name evidence="1" type="ORF">UFOPK3232_01288</name>
</gene>
<sequence>MYAPYVDDAIRSIGAAYDKFNTTVSSAVASTLLSASQINPAPPIFFDESRLAFTAAELTGVPSWNVAPARNLKVQVLPSFDDDHEVARAGEYSEEAPSGFFHKSGS</sequence>
<protein>
    <submittedName>
        <fullName evidence="1">Unannotated protein</fullName>
    </submittedName>
</protein>
<dbReference type="AlphaFoldDB" id="A0A6J7B0Y4"/>
<organism evidence="1">
    <name type="scientific">freshwater metagenome</name>
    <dbReference type="NCBI Taxonomy" id="449393"/>
    <lineage>
        <taxon>unclassified sequences</taxon>
        <taxon>metagenomes</taxon>
        <taxon>ecological metagenomes</taxon>
    </lineage>
</organism>
<name>A0A6J7B0Y4_9ZZZZ</name>
<reference evidence="1" key="1">
    <citation type="submission" date="2020-05" db="EMBL/GenBank/DDBJ databases">
        <authorList>
            <person name="Chiriac C."/>
            <person name="Salcher M."/>
            <person name="Ghai R."/>
            <person name="Kavagutti S V."/>
        </authorList>
    </citation>
    <scope>NUCLEOTIDE SEQUENCE</scope>
</reference>
<proteinExistence type="predicted"/>
<accession>A0A6J7B0Y4</accession>
<dbReference type="EMBL" id="CAFARE010000073">
    <property type="protein sequence ID" value="CAB4839146.1"/>
    <property type="molecule type" value="Genomic_DNA"/>
</dbReference>